<name>A0ABQ6YTE3_9NOCA</name>
<dbReference type="Proteomes" id="UP000798951">
    <property type="component" value="Unassembled WGS sequence"/>
</dbReference>
<accession>A0ABQ6YTE3</accession>
<organism evidence="2 3">
    <name type="scientific">Nocardia caishijiensis</name>
    <dbReference type="NCBI Taxonomy" id="184756"/>
    <lineage>
        <taxon>Bacteria</taxon>
        <taxon>Bacillati</taxon>
        <taxon>Actinomycetota</taxon>
        <taxon>Actinomycetes</taxon>
        <taxon>Mycobacteriales</taxon>
        <taxon>Nocardiaceae</taxon>
        <taxon>Nocardia</taxon>
    </lineage>
</organism>
<dbReference type="InterPro" id="IPR029058">
    <property type="entry name" value="AB_hydrolase_fold"/>
</dbReference>
<evidence type="ECO:0000259" key="1">
    <source>
        <dbReference type="Pfam" id="PF00561"/>
    </source>
</evidence>
<comment type="caution">
    <text evidence="2">The sequence shown here is derived from an EMBL/GenBank/DDBJ whole genome shotgun (WGS) entry which is preliminary data.</text>
</comment>
<dbReference type="InterPro" id="IPR050266">
    <property type="entry name" value="AB_hydrolase_sf"/>
</dbReference>
<keyword evidence="3" id="KW-1185">Reference proteome</keyword>
<dbReference type="PANTHER" id="PTHR43798">
    <property type="entry name" value="MONOACYLGLYCEROL LIPASE"/>
    <property type="match status" value="1"/>
</dbReference>
<proteinExistence type="predicted"/>
<protein>
    <submittedName>
        <fullName evidence="2">2-succinyl-6-hydroxy-2, 4-cyclohexadiene-1-carboxylate synthase</fullName>
    </submittedName>
</protein>
<dbReference type="Gene3D" id="3.40.50.1820">
    <property type="entry name" value="alpha/beta hydrolase"/>
    <property type="match status" value="1"/>
</dbReference>
<dbReference type="Pfam" id="PF00561">
    <property type="entry name" value="Abhydrolase_1"/>
    <property type="match status" value="1"/>
</dbReference>
<evidence type="ECO:0000313" key="2">
    <source>
        <dbReference type="EMBL" id="KAF0849075.1"/>
    </source>
</evidence>
<sequence>MVEFVDEGAGPVIVCVHGIPGSVDWFGAVAERLTSRFRVIRLDLRDPVEDFAAPARTAPLAALFEELDLSDVTVVGHSFGAEIALELATLPRVARAVVIGQSPDYTVARIPGFARWVVRPWSVRLAQRWTPGFVIRLGNRTLFAPRFRYASVPGLSEAVVRDFRSAAPAGLAYAVGERAAEFAARPLDARVAALDVPVLAVHGRHDHLYDATATLDRYAAAGARTHLVEHAGHSPQVEQPDEFVTVLAEFVRSEPVER</sequence>
<evidence type="ECO:0000313" key="3">
    <source>
        <dbReference type="Proteomes" id="UP000798951"/>
    </source>
</evidence>
<dbReference type="EMBL" id="VMSD01000001">
    <property type="protein sequence ID" value="KAF0849075.1"/>
    <property type="molecule type" value="Genomic_DNA"/>
</dbReference>
<feature type="domain" description="AB hydrolase-1" evidence="1">
    <location>
        <begin position="11"/>
        <end position="239"/>
    </location>
</feature>
<dbReference type="PANTHER" id="PTHR43798:SF33">
    <property type="entry name" value="HYDROLASE, PUTATIVE (AFU_ORTHOLOGUE AFUA_2G14860)-RELATED"/>
    <property type="match status" value="1"/>
</dbReference>
<dbReference type="InterPro" id="IPR000073">
    <property type="entry name" value="AB_hydrolase_1"/>
</dbReference>
<gene>
    <name evidence="2" type="ORF">FNL39_101510</name>
</gene>
<dbReference type="SUPFAM" id="SSF53474">
    <property type="entry name" value="alpha/beta-Hydrolases"/>
    <property type="match status" value="1"/>
</dbReference>
<reference evidence="2 3" key="1">
    <citation type="submission" date="2019-07" db="EMBL/GenBank/DDBJ databases">
        <title>Genomic Encyclopedia of Type Strains, Phase IV (KMG-IV): sequencing the most valuable type-strain genomes for metagenomic binning, comparative biology and taxonomic classification.</title>
        <authorList>
            <person name="Goeker M."/>
        </authorList>
    </citation>
    <scope>NUCLEOTIDE SEQUENCE [LARGE SCALE GENOMIC DNA]</scope>
    <source>
        <strain evidence="2 3">DSM 44831</strain>
    </source>
</reference>